<dbReference type="Gene3D" id="3.40.50.200">
    <property type="entry name" value="Peptidase S8/S53 domain"/>
    <property type="match status" value="1"/>
</dbReference>
<dbReference type="PROSITE" id="PS00137">
    <property type="entry name" value="SUBTILASE_HIS"/>
    <property type="match status" value="1"/>
</dbReference>
<evidence type="ECO:0000313" key="7">
    <source>
        <dbReference type="EMBL" id="GIX82399.1"/>
    </source>
</evidence>
<evidence type="ECO:0000259" key="6">
    <source>
        <dbReference type="Pfam" id="PF00082"/>
    </source>
</evidence>
<comment type="similarity">
    <text evidence="4">Belongs to the peptidase S8 family.</text>
</comment>
<gene>
    <name evidence="7" type="primary">Fur1</name>
    <name evidence="7" type="ORF">CEXT_97541</name>
</gene>
<keyword evidence="8" id="KW-1185">Reference proteome</keyword>
<dbReference type="GO" id="GO:0004252">
    <property type="term" value="F:serine-type endopeptidase activity"/>
    <property type="evidence" value="ECO:0007669"/>
    <property type="project" value="InterPro"/>
</dbReference>
<keyword evidence="3" id="KW-0720">Serine protease</keyword>
<evidence type="ECO:0000256" key="4">
    <source>
        <dbReference type="PROSITE-ProRule" id="PRU01240"/>
    </source>
</evidence>
<dbReference type="PANTHER" id="PTHR42884">
    <property type="entry name" value="PROPROTEIN CONVERTASE SUBTILISIN/KEXIN-RELATED"/>
    <property type="match status" value="1"/>
</dbReference>
<dbReference type="Pfam" id="PF00082">
    <property type="entry name" value="Peptidase_S8"/>
    <property type="match status" value="1"/>
</dbReference>
<dbReference type="GO" id="GO:0005802">
    <property type="term" value="C:trans-Golgi network"/>
    <property type="evidence" value="ECO:0007669"/>
    <property type="project" value="TreeGrafter"/>
</dbReference>
<dbReference type="InterPro" id="IPR022398">
    <property type="entry name" value="Peptidase_S8_His-AS"/>
</dbReference>
<dbReference type="GO" id="GO:0016486">
    <property type="term" value="P:peptide hormone processing"/>
    <property type="evidence" value="ECO:0007669"/>
    <property type="project" value="TreeGrafter"/>
</dbReference>
<dbReference type="SUPFAM" id="SSF52743">
    <property type="entry name" value="Subtilisin-like"/>
    <property type="match status" value="1"/>
</dbReference>
<dbReference type="PROSITE" id="PS51892">
    <property type="entry name" value="SUBTILASE"/>
    <property type="match status" value="1"/>
</dbReference>
<name>A0AAV4NDG5_CAEEX</name>
<dbReference type="Proteomes" id="UP001054945">
    <property type="component" value="Unassembled WGS sequence"/>
</dbReference>
<evidence type="ECO:0000256" key="3">
    <source>
        <dbReference type="ARBA" id="ARBA00022825"/>
    </source>
</evidence>
<evidence type="ECO:0000256" key="2">
    <source>
        <dbReference type="ARBA" id="ARBA00022801"/>
    </source>
</evidence>
<feature type="domain" description="Peptidase S8/S53" evidence="6">
    <location>
        <begin position="6"/>
        <end position="91"/>
    </location>
</feature>
<protein>
    <recommendedName>
        <fullName evidence="6">Peptidase S8/S53 domain-containing protein</fullName>
    </recommendedName>
</protein>
<comment type="caution">
    <text evidence="4">Lacks conserved residue(s) required for the propagation of feature annotation.</text>
</comment>
<evidence type="ECO:0000313" key="8">
    <source>
        <dbReference type="Proteomes" id="UP001054945"/>
    </source>
</evidence>
<reference evidence="7 8" key="1">
    <citation type="submission" date="2021-06" db="EMBL/GenBank/DDBJ databases">
        <title>Caerostris extrusa draft genome.</title>
        <authorList>
            <person name="Kono N."/>
            <person name="Arakawa K."/>
        </authorList>
    </citation>
    <scope>NUCLEOTIDE SEQUENCE [LARGE SCALE GENOMIC DNA]</scope>
</reference>
<keyword evidence="1" id="KW-0645">Protease</keyword>
<dbReference type="InterPro" id="IPR036852">
    <property type="entry name" value="Peptidase_S8/S53_dom_sf"/>
</dbReference>
<comment type="caution">
    <text evidence="7">The sequence shown here is derived from an EMBL/GenBank/DDBJ whole genome shotgun (WGS) entry which is preliminary data.</text>
</comment>
<accession>A0AAV4NDG5</accession>
<proteinExistence type="inferred from homology"/>
<feature type="region of interest" description="Disordered" evidence="5">
    <location>
        <begin position="67"/>
        <end position="88"/>
    </location>
</feature>
<organism evidence="7 8">
    <name type="scientific">Caerostris extrusa</name>
    <name type="common">Bark spider</name>
    <name type="synonym">Caerostris bankana</name>
    <dbReference type="NCBI Taxonomy" id="172846"/>
    <lineage>
        <taxon>Eukaryota</taxon>
        <taxon>Metazoa</taxon>
        <taxon>Ecdysozoa</taxon>
        <taxon>Arthropoda</taxon>
        <taxon>Chelicerata</taxon>
        <taxon>Arachnida</taxon>
        <taxon>Araneae</taxon>
        <taxon>Araneomorphae</taxon>
        <taxon>Entelegynae</taxon>
        <taxon>Araneoidea</taxon>
        <taxon>Araneidae</taxon>
        <taxon>Caerostris</taxon>
    </lineage>
</organism>
<dbReference type="EMBL" id="BPLR01003233">
    <property type="protein sequence ID" value="GIX82399.1"/>
    <property type="molecule type" value="Genomic_DNA"/>
</dbReference>
<keyword evidence="2" id="KW-0378">Hydrolase</keyword>
<feature type="non-terminal residue" evidence="7">
    <location>
        <position position="1"/>
    </location>
</feature>
<dbReference type="GO" id="GO:0000139">
    <property type="term" value="C:Golgi membrane"/>
    <property type="evidence" value="ECO:0007669"/>
    <property type="project" value="TreeGrafter"/>
</dbReference>
<evidence type="ECO:0000256" key="5">
    <source>
        <dbReference type="SAM" id="MobiDB-lite"/>
    </source>
</evidence>
<sequence length="102" mass="10899">PRYDIDSNRHGTRCAGEVAANANNSICSVGVAYDALVWWCANAGRRRDRRSEAQSLSLNPEHIDIYSASWGPDDDGKTVDGPGPLASTAFKEGILKPTAIPG</sequence>
<dbReference type="PANTHER" id="PTHR42884:SF3">
    <property type="entry name" value="FURIN-LIKE PROTEASE 1, ISOFORMS 1_1-X_2"/>
    <property type="match status" value="1"/>
</dbReference>
<evidence type="ECO:0000256" key="1">
    <source>
        <dbReference type="ARBA" id="ARBA00022670"/>
    </source>
</evidence>
<dbReference type="AlphaFoldDB" id="A0AAV4NDG5"/>
<dbReference type="InterPro" id="IPR000209">
    <property type="entry name" value="Peptidase_S8/S53_dom"/>
</dbReference>